<reference evidence="1" key="1">
    <citation type="submission" date="2020-05" db="EMBL/GenBank/DDBJ databases">
        <title>Mycena genomes resolve the evolution of fungal bioluminescence.</title>
        <authorList>
            <person name="Tsai I.J."/>
        </authorList>
    </citation>
    <scope>NUCLEOTIDE SEQUENCE</scope>
    <source>
        <strain evidence="1">160909Yilan</strain>
    </source>
</reference>
<comment type="caution">
    <text evidence="1">The sequence shown here is derived from an EMBL/GenBank/DDBJ whole genome shotgun (WGS) entry which is preliminary data.</text>
</comment>
<accession>A0A8H6XMT8</accession>
<dbReference type="AlphaFoldDB" id="A0A8H6XMT8"/>
<dbReference type="Proteomes" id="UP000623467">
    <property type="component" value="Unassembled WGS sequence"/>
</dbReference>
<dbReference type="OrthoDB" id="2816738at2759"/>
<gene>
    <name evidence="1" type="ORF">MSAN_01944800</name>
</gene>
<proteinExistence type="predicted"/>
<evidence type="ECO:0000313" key="2">
    <source>
        <dbReference type="Proteomes" id="UP000623467"/>
    </source>
</evidence>
<organism evidence="1 2">
    <name type="scientific">Mycena sanguinolenta</name>
    <dbReference type="NCBI Taxonomy" id="230812"/>
    <lineage>
        <taxon>Eukaryota</taxon>
        <taxon>Fungi</taxon>
        <taxon>Dikarya</taxon>
        <taxon>Basidiomycota</taxon>
        <taxon>Agaricomycotina</taxon>
        <taxon>Agaricomycetes</taxon>
        <taxon>Agaricomycetidae</taxon>
        <taxon>Agaricales</taxon>
        <taxon>Marasmiineae</taxon>
        <taxon>Mycenaceae</taxon>
        <taxon>Mycena</taxon>
    </lineage>
</organism>
<keyword evidence="2" id="KW-1185">Reference proteome</keyword>
<sequence>MTMPEEVKYDHVRDKQTYLRPPSRMALQRERNRFPLMCTNTTPTQAGYLDARGFQNPSYTYGWIVPFDQLVDALRKALGEAPYRLQGGVYQRWIKLGYGEKYGTRTRPELKVLYDPRTDSVLVDITNNHSVSRLALANPEFVEACRNALGAREGHRAGSGVVPVRSYCSP</sequence>
<protein>
    <submittedName>
        <fullName evidence="1">Uncharacterized protein</fullName>
    </submittedName>
</protein>
<name>A0A8H6XMT8_9AGAR</name>
<dbReference type="EMBL" id="JACAZH010000021">
    <property type="protein sequence ID" value="KAF7344625.1"/>
    <property type="molecule type" value="Genomic_DNA"/>
</dbReference>
<evidence type="ECO:0000313" key="1">
    <source>
        <dbReference type="EMBL" id="KAF7344625.1"/>
    </source>
</evidence>